<evidence type="ECO:0000256" key="1">
    <source>
        <dbReference type="SAM" id="Coils"/>
    </source>
</evidence>
<accession>A0A1H1Y0K0</accession>
<dbReference type="SUPFAM" id="SSF52540">
    <property type="entry name" value="P-loop containing nucleoside triphosphate hydrolases"/>
    <property type="match status" value="1"/>
</dbReference>
<dbReference type="OrthoDB" id="9255714at2"/>
<evidence type="ECO:0000313" key="3">
    <source>
        <dbReference type="Proteomes" id="UP000198688"/>
    </source>
</evidence>
<reference evidence="2 3" key="1">
    <citation type="submission" date="2016-10" db="EMBL/GenBank/DDBJ databases">
        <authorList>
            <person name="de Groot N.N."/>
        </authorList>
    </citation>
    <scope>NUCLEOTIDE SEQUENCE [LARGE SCALE GENOMIC DNA]</scope>
    <source>
        <strain evidence="2 3">DSM 43941</strain>
    </source>
</reference>
<dbReference type="STRING" id="113562.SAMN04489716_2651"/>
<sequence>MADTFKISMIGPSRVGKTTLLTAVLSETERLLGSTPVNVALGEQTEVRVQRHRRDLARAVAAGEFDAASLGGTEDMFLYEVALESSGDATMRVPFSILDYPGRWLDPIYRSMRPEVSANWPQCETHIRESLMLLVPVDAAVLMEAVTSRHKGAVADLLGFADVQAVTRRWAKARNLEEHRDEPAVLVIAPIKCERYFDDNGGTGRSGHDLRTKVRAAYEPLLDIIRQESRDRITRVVYAPIDTYGCVELMEAEWFEVDDGDGLPGLDFRGHYRFRGTTLRPKAADTVMKEMCNCIVAGQRQAERVRLGQEVAHYQDLLQRKAEDKGFWGALDYYLGGEALTNRRERAGTRIEIEAAKRRRQQLEDALAQLGGLNTDPRVEQW</sequence>
<protein>
    <recommendedName>
        <fullName evidence="4">50S ribosome-binding GTPase</fullName>
    </recommendedName>
</protein>
<dbReference type="Proteomes" id="UP000198688">
    <property type="component" value="Chromosome I"/>
</dbReference>
<gene>
    <name evidence="2" type="ORF">SAMN04489716_2651</name>
</gene>
<dbReference type="EMBL" id="LT629758">
    <property type="protein sequence ID" value="SDT14689.1"/>
    <property type="molecule type" value="Genomic_DNA"/>
</dbReference>
<keyword evidence="1" id="KW-0175">Coiled coil</keyword>
<organism evidence="2 3">
    <name type="scientific">Actinoplanes derwentensis</name>
    <dbReference type="NCBI Taxonomy" id="113562"/>
    <lineage>
        <taxon>Bacteria</taxon>
        <taxon>Bacillati</taxon>
        <taxon>Actinomycetota</taxon>
        <taxon>Actinomycetes</taxon>
        <taxon>Micromonosporales</taxon>
        <taxon>Micromonosporaceae</taxon>
        <taxon>Actinoplanes</taxon>
    </lineage>
</organism>
<keyword evidence="3" id="KW-1185">Reference proteome</keyword>
<dbReference type="InterPro" id="IPR027417">
    <property type="entry name" value="P-loop_NTPase"/>
</dbReference>
<feature type="coiled-coil region" evidence="1">
    <location>
        <begin position="346"/>
        <end position="373"/>
    </location>
</feature>
<evidence type="ECO:0008006" key="4">
    <source>
        <dbReference type="Google" id="ProtNLM"/>
    </source>
</evidence>
<evidence type="ECO:0000313" key="2">
    <source>
        <dbReference type="EMBL" id="SDT14689.1"/>
    </source>
</evidence>
<dbReference type="AlphaFoldDB" id="A0A1H1Y0K0"/>
<proteinExistence type="predicted"/>
<name>A0A1H1Y0K0_9ACTN</name>
<dbReference type="RefSeq" id="WP_092544658.1">
    <property type="nucleotide sequence ID" value="NZ_BOMJ01000092.1"/>
</dbReference>